<feature type="region of interest" description="Disordered" evidence="1">
    <location>
        <begin position="624"/>
        <end position="652"/>
    </location>
</feature>
<feature type="domain" description="MobA/VirD2-like nuclease" evidence="2">
    <location>
        <begin position="22"/>
        <end position="154"/>
    </location>
</feature>
<dbReference type="InterPro" id="IPR054461">
    <property type="entry name" value="TraI-like_C"/>
</dbReference>
<evidence type="ECO:0000313" key="6">
    <source>
        <dbReference type="EMBL" id="BAP34631.1"/>
    </source>
</evidence>
<accession>A0A077KSK4</accession>
<geneLocation type="plasmid" evidence="6">
    <name>pAAA83</name>
</geneLocation>
<dbReference type="Pfam" id="PF22287">
    <property type="entry name" value="TraI-like_C"/>
    <property type="match status" value="1"/>
</dbReference>
<feature type="region of interest" description="Disordered" evidence="1">
    <location>
        <begin position="510"/>
        <end position="594"/>
    </location>
</feature>
<dbReference type="NCBIfam" id="NF041893">
    <property type="entry name" value="TraI_MobP_relax"/>
    <property type="match status" value="1"/>
</dbReference>
<gene>
    <name evidence="6" type="primary">traI</name>
</gene>
<dbReference type="InterPro" id="IPR005094">
    <property type="entry name" value="Endonuclease_MobA/VirD2"/>
</dbReference>
<feature type="domain" description="TraI-like middle" evidence="5">
    <location>
        <begin position="167"/>
        <end position="254"/>
    </location>
</feature>
<feature type="domain" description="Large polyvalent protein-associated" evidence="3">
    <location>
        <begin position="422"/>
        <end position="509"/>
    </location>
</feature>
<protein>
    <submittedName>
        <fullName evidence="6">DNA relaxase</fullName>
    </submittedName>
</protein>
<name>A0A077KSK4_9BURK</name>
<keyword evidence="6" id="KW-0614">Plasmid</keyword>
<dbReference type="InterPro" id="IPR049751">
    <property type="entry name" value="TraI/MobA_relaxases"/>
</dbReference>
<proteinExistence type="predicted"/>
<dbReference type="RefSeq" id="WP_011342947.1">
    <property type="nucleotide sequence ID" value="NC_024998.1"/>
</dbReference>
<dbReference type="InterPro" id="IPR040677">
    <property type="entry name" value="LPD7"/>
</dbReference>
<evidence type="ECO:0000259" key="5">
    <source>
        <dbReference type="Pfam" id="PF22863"/>
    </source>
</evidence>
<dbReference type="EMBL" id="AB852526">
    <property type="protein sequence ID" value="BAP34631.1"/>
    <property type="molecule type" value="Genomic_DNA"/>
</dbReference>
<dbReference type="Pfam" id="PF18821">
    <property type="entry name" value="LPD7"/>
    <property type="match status" value="1"/>
</dbReference>
<feature type="domain" description="TraI-like C-terminal" evidence="4">
    <location>
        <begin position="655"/>
        <end position="739"/>
    </location>
</feature>
<feature type="compositionally biased region" description="Basic and acidic residues" evidence="1">
    <location>
        <begin position="513"/>
        <end position="526"/>
    </location>
</feature>
<sequence length="746" mass="82039">MIAKHVPMRSLGKSDFAGLANYITDAQSKDHRLGHVQATNCEAGSIQDAITEVLATQHTNTRAKGDKTYHLIVSFRAGEQPSADTLRAIEERICVGLGYGEHQRISAVHNDTDNLHIHIAINKIHPTRHTMHEPYYPHRALAELCTALERDYGLERDNHEPRKRGAEGRAADMERHAGVESLVGWIKRECLDEIKGAQSWQELHQVMRDNGMELRVRANGLVFEAGDGTMVKASTVARDLSKPSLEARLGPFEASPERQAQTTAKRQYRKDPIRLRVNTVELYAKYKAEQQSLTTARAQALERARHRKDRLIEAAKRSNRLRRATIKVVGEGRANKKLLYAQASKALRSEIQAINKQFQQERTALYAEHSRRTWADWLKKEAQHGGADALAALRAREAAQGLKGNTIRGEGQAKPGHAPAVDNITKKGTIIFRAGMSAVRDDGDRLQVSREATREGLQEALRLAMQRYGNRITVNGTVEFKAQMIRAAVDSQLPITFTDPALESRRQALLNKENTHERTERPEHRGRTGRGAGGPGQRPAADQHATGAAAVARAGDGRPAAGRGDRADAGLHAATVHRKPDVGRLGRKPPPQSQHRLRALSELGVVRIAGGSEVLLPRDVPRHVEQQGTQPDHALRRGISRPGTGVGQTPPGVAAADKYIAEREAKRLKGFDIPKHSRYTAGDGALTFQGTRTIEGQALALLKRGDEVMVMPIDQATARRLTRIAVGDAVSITAKGSIKTSKGRSR</sequence>
<evidence type="ECO:0000259" key="3">
    <source>
        <dbReference type="Pfam" id="PF18821"/>
    </source>
</evidence>
<evidence type="ECO:0000259" key="4">
    <source>
        <dbReference type="Pfam" id="PF22287"/>
    </source>
</evidence>
<dbReference type="Pfam" id="PF03432">
    <property type="entry name" value="Relaxase"/>
    <property type="match status" value="1"/>
</dbReference>
<reference evidence="6" key="1">
    <citation type="journal article" date="2014" name="Mol. Plant Pathol.">
        <title>Two types of genetic carriers, the IncP genomic island and the novel IncP-1beta plasmid, for the aac(2')-IIa gene that confers kasugamycin resistance in Acidovorax avenae subsp. avenae.</title>
        <authorList>
            <person name="Yoshii A."/>
            <person name="Omatsu T."/>
            <person name="Katayama Y."/>
            <person name="Koyama S."/>
            <person name="Mizutani T."/>
            <person name="Moriyama H."/>
            <person name="Fukuhara T."/>
        </authorList>
    </citation>
    <scope>NUCLEOTIDE SEQUENCE</scope>
    <source>
        <strain evidence="6">83</strain>
        <plasmid evidence="6">pAAA83</plasmid>
    </source>
</reference>
<evidence type="ECO:0000256" key="1">
    <source>
        <dbReference type="SAM" id="MobiDB-lite"/>
    </source>
</evidence>
<dbReference type="Pfam" id="PF22863">
    <property type="entry name" value="TraI_middle"/>
    <property type="match status" value="1"/>
</dbReference>
<dbReference type="InterPro" id="IPR054462">
    <property type="entry name" value="TraI_M"/>
</dbReference>
<organism evidence="6">
    <name type="scientific">Paracidovorax avenae</name>
    <dbReference type="NCBI Taxonomy" id="80867"/>
    <lineage>
        <taxon>Bacteria</taxon>
        <taxon>Pseudomonadati</taxon>
        <taxon>Pseudomonadota</taxon>
        <taxon>Betaproteobacteria</taxon>
        <taxon>Burkholderiales</taxon>
        <taxon>Comamonadaceae</taxon>
        <taxon>Paracidovorax</taxon>
    </lineage>
</organism>
<dbReference type="AlphaFoldDB" id="A0A077KSK4"/>
<feature type="compositionally biased region" description="Low complexity" evidence="1">
    <location>
        <begin position="537"/>
        <end position="562"/>
    </location>
</feature>
<evidence type="ECO:0000259" key="2">
    <source>
        <dbReference type="Pfam" id="PF03432"/>
    </source>
</evidence>